<dbReference type="SUPFAM" id="SSF102114">
    <property type="entry name" value="Radical SAM enzymes"/>
    <property type="match status" value="1"/>
</dbReference>
<dbReference type="PANTHER" id="PTHR11228">
    <property type="entry name" value="RADICAL SAM DOMAIN PROTEIN"/>
    <property type="match status" value="1"/>
</dbReference>
<dbReference type="InterPro" id="IPR058240">
    <property type="entry name" value="rSAM_sf"/>
</dbReference>
<keyword evidence="7" id="KW-0411">Iron-sulfur</keyword>
<evidence type="ECO:0000256" key="5">
    <source>
        <dbReference type="ARBA" id="ARBA00023002"/>
    </source>
</evidence>
<proteinExistence type="predicted"/>
<dbReference type="GO" id="GO:0051539">
    <property type="term" value="F:4 iron, 4 sulfur cluster binding"/>
    <property type="evidence" value="ECO:0007669"/>
    <property type="project" value="UniProtKB-KW"/>
</dbReference>
<dbReference type="Gene3D" id="3.20.20.70">
    <property type="entry name" value="Aldolase class I"/>
    <property type="match status" value="1"/>
</dbReference>
<keyword evidence="6" id="KW-0408">Iron</keyword>
<accession>A0A4U8UJS4</accession>
<reference evidence="9 10" key="1">
    <citation type="journal article" date="2014" name="Genome Announc.">
        <title>Draft genome sequences of eight enterohepatic helicobacter species isolated from both laboratory and wild rodents.</title>
        <authorList>
            <person name="Sheh A."/>
            <person name="Shen Z."/>
            <person name="Fox J.G."/>
        </authorList>
    </citation>
    <scope>NUCLEOTIDE SEQUENCE [LARGE SCALE GENOMIC DNA]</scope>
    <source>
        <strain evidence="9 10">MIT-03-7007</strain>
    </source>
</reference>
<gene>
    <name evidence="9" type="ORF">LS72_002335</name>
</gene>
<dbReference type="GO" id="GO:0016491">
    <property type="term" value="F:oxidoreductase activity"/>
    <property type="evidence" value="ECO:0007669"/>
    <property type="project" value="UniProtKB-KW"/>
</dbReference>
<dbReference type="GO" id="GO:0046872">
    <property type="term" value="F:metal ion binding"/>
    <property type="evidence" value="ECO:0007669"/>
    <property type="project" value="UniProtKB-KW"/>
</dbReference>
<dbReference type="PROSITE" id="PS01305">
    <property type="entry name" value="MOAA_NIFB_PQQE"/>
    <property type="match status" value="1"/>
</dbReference>
<evidence type="ECO:0000313" key="10">
    <source>
        <dbReference type="Proteomes" id="UP000029920"/>
    </source>
</evidence>
<comment type="caution">
    <text evidence="9">The sequence shown here is derived from an EMBL/GenBank/DDBJ whole genome shotgun (WGS) entry which is preliminary data.</text>
</comment>
<dbReference type="SFLD" id="SFLDS00029">
    <property type="entry name" value="Radical_SAM"/>
    <property type="match status" value="1"/>
</dbReference>
<dbReference type="SFLD" id="SFLDG01067">
    <property type="entry name" value="SPASM/twitch_domain_containing"/>
    <property type="match status" value="1"/>
</dbReference>
<evidence type="ECO:0000313" key="9">
    <source>
        <dbReference type="EMBL" id="TLE16700.1"/>
    </source>
</evidence>
<keyword evidence="4" id="KW-0479">Metal-binding</keyword>
<dbReference type="InterPro" id="IPR050377">
    <property type="entry name" value="Radical_SAM_PqqE_MftC-like"/>
</dbReference>
<dbReference type="RefSeq" id="WP_034555339.1">
    <property type="nucleotide sequence ID" value="NZ_JRPC02000004.1"/>
</dbReference>
<feature type="domain" description="Radical SAM core" evidence="8">
    <location>
        <begin position="20"/>
        <end position="145"/>
    </location>
</feature>
<dbReference type="InterPro" id="IPR000385">
    <property type="entry name" value="MoaA_NifB_PqqE_Fe-S-bd_CS"/>
</dbReference>
<dbReference type="CDD" id="cd01335">
    <property type="entry name" value="Radical_SAM"/>
    <property type="match status" value="1"/>
</dbReference>
<evidence type="ECO:0000256" key="1">
    <source>
        <dbReference type="ARBA" id="ARBA00001966"/>
    </source>
</evidence>
<keyword evidence="3" id="KW-0949">S-adenosyl-L-methionine</keyword>
<dbReference type="InterPro" id="IPR013785">
    <property type="entry name" value="Aldolase_TIM"/>
</dbReference>
<evidence type="ECO:0000259" key="8">
    <source>
        <dbReference type="Pfam" id="PF04055"/>
    </source>
</evidence>
<evidence type="ECO:0000256" key="2">
    <source>
        <dbReference type="ARBA" id="ARBA00022485"/>
    </source>
</evidence>
<evidence type="ECO:0000256" key="3">
    <source>
        <dbReference type="ARBA" id="ARBA00022691"/>
    </source>
</evidence>
<protein>
    <submittedName>
        <fullName evidence="9">Radical SAM protein</fullName>
    </submittedName>
</protein>
<keyword evidence="10" id="KW-1185">Reference proteome</keyword>
<organism evidence="9 10">
    <name type="scientific">Helicobacter apodemus</name>
    <dbReference type="NCBI Taxonomy" id="135569"/>
    <lineage>
        <taxon>Bacteria</taxon>
        <taxon>Pseudomonadati</taxon>
        <taxon>Campylobacterota</taxon>
        <taxon>Epsilonproteobacteria</taxon>
        <taxon>Campylobacterales</taxon>
        <taxon>Helicobacteraceae</taxon>
        <taxon>Helicobacter</taxon>
    </lineage>
</organism>
<sequence length="146" mass="16385">MDLTKKLKYFYKAPQTIGISLNNTCNLSCIMCHYHSPIHKPTQSTDFFKTPKNLDSKIVKEAIIYAAKNGCAVDFTGPGEVLLDDRIYEFIKFARDKGVARVGFTSNATLLTKDRSKKLIDSGISFIRFSVDGAVEETCKAIREHL</sequence>
<evidence type="ECO:0000256" key="7">
    <source>
        <dbReference type="ARBA" id="ARBA00023014"/>
    </source>
</evidence>
<keyword evidence="5" id="KW-0560">Oxidoreductase</keyword>
<dbReference type="Pfam" id="PF04055">
    <property type="entry name" value="Radical_SAM"/>
    <property type="match status" value="1"/>
</dbReference>
<dbReference type="EMBL" id="JRPC02000004">
    <property type="protein sequence ID" value="TLE16700.1"/>
    <property type="molecule type" value="Genomic_DNA"/>
</dbReference>
<evidence type="ECO:0000256" key="6">
    <source>
        <dbReference type="ARBA" id="ARBA00023004"/>
    </source>
</evidence>
<name>A0A4U8UJS4_9HELI</name>
<keyword evidence="2" id="KW-0004">4Fe-4S</keyword>
<dbReference type="AlphaFoldDB" id="A0A4U8UJS4"/>
<comment type="cofactor">
    <cofactor evidence="1">
        <name>[4Fe-4S] cluster</name>
        <dbReference type="ChEBI" id="CHEBI:49883"/>
    </cofactor>
</comment>
<evidence type="ECO:0000256" key="4">
    <source>
        <dbReference type="ARBA" id="ARBA00022723"/>
    </source>
</evidence>
<dbReference type="Proteomes" id="UP000029920">
    <property type="component" value="Unassembled WGS sequence"/>
</dbReference>
<dbReference type="InterPro" id="IPR007197">
    <property type="entry name" value="rSAM"/>
</dbReference>
<dbReference type="PANTHER" id="PTHR11228:SF7">
    <property type="entry name" value="PQQA PEPTIDE CYCLASE"/>
    <property type="match status" value="1"/>
</dbReference>